<evidence type="ECO:0000313" key="1">
    <source>
        <dbReference type="EMBL" id="WOT01580.1"/>
    </source>
</evidence>
<accession>A0AAF1BYG1</accession>
<dbReference type="AlphaFoldDB" id="A0AAF1BYG1"/>
<gene>
    <name evidence="1" type="ORF">CYJ47_09935</name>
</gene>
<name>A0AAF1BYG1_9CORY</name>
<protein>
    <submittedName>
        <fullName evidence="1">Uncharacterized protein</fullName>
    </submittedName>
</protein>
<dbReference type="Proteomes" id="UP000234560">
    <property type="component" value="Chromosome"/>
</dbReference>
<dbReference type="EMBL" id="CP136958">
    <property type="protein sequence ID" value="WOT01580.1"/>
    <property type="molecule type" value="Genomic_DNA"/>
</dbReference>
<evidence type="ECO:0000313" key="2">
    <source>
        <dbReference type="Proteomes" id="UP000234560"/>
    </source>
</evidence>
<dbReference type="RefSeq" id="WP_016458902.1">
    <property type="nucleotide sequence ID" value="NZ_CAMIHY010000023.1"/>
</dbReference>
<reference evidence="1" key="1">
    <citation type="submission" date="2017-12" db="EMBL/GenBank/DDBJ databases">
        <authorList>
            <person name="Thomas-White K."/>
            <person name="Wolfe A.J."/>
        </authorList>
    </citation>
    <scope>NUCLEOTIDE SEQUENCE</scope>
    <source>
        <strain evidence="1">UMB0763</strain>
    </source>
</reference>
<dbReference type="KEGG" id="cpyr:CYJ47_09935"/>
<sequence length="142" mass="15195">MTRGYLVKPDLSARAIEFDIDEAASYIGGNVDDRVAVAFQQRDNATLAALHLSHEEGDGVEPNPVASMAKNEAATGNSAFLTDPTNAVVGPVIFVGQEGEDISFDQIALVDDGIRAVKNYMEDEPEDYALWRAAALNLPAAE</sequence>
<proteinExistence type="predicted"/>
<reference evidence="1" key="2">
    <citation type="submission" date="2023-10" db="EMBL/GenBank/DDBJ databases">
        <authorList>
            <person name="Choi B."/>
        </authorList>
    </citation>
    <scope>NUCLEOTIDE SEQUENCE</scope>
    <source>
        <strain evidence="1">UMB0763</strain>
    </source>
</reference>
<organism evidence="1 2">
    <name type="scientific">Corynebacterium pyruviciproducens</name>
    <dbReference type="NCBI Taxonomy" id="598660"/>
    <lineage>
        <taxon>Bacteria</taxon>
        <taxon>Bacillati</taxon>
        <taxon>Actinomycetota</taxon>
        <taxon>Actinomycetes</taxon>
        <taxon>Mycobacteriales</taxon>
        <taxon>Corynebacteriaceae</taxon>
        <taxon>Corynebacterium</taxon>
    </lineage>
</organism>